<feature type="domain" description="Origin recognition complex subunit 3 winged helix C-terminal" evidence="11">
    <location>
        <begin position="601"/>
        <end position="707"/>
    </location>
</feature>
<feature type="domain" description="Origin recognition complex subunit 3 N-terminal" evidence="10">
    <location>
        <begin position="3"/>
        <end position="326"/>
    </location>
</feature>
<comment type="caution">
    <text evidence="13">The sequence shown here is derived from an EMBL/GenBank/DDBJ whole genome shotgun (WGS) entry which is preliminary data.</text>
</comment>
<evidence type="ECO:0000259" key="11">
    <source>
        <dbReference type="Pfam" id="PF18137"/>
    </source>
</evidence>
<proteinExistence type="inferred from homology"/>
<dbReference type="GO" id="GO:0031261">
    <property type="term" value="C:DNA replication preinitiation complex"/>
    <property type="evidence" value="ECO:0007669"/>
    <property type="project" value="TreeGrafter"/>
</dbReference>
<evidence type="ECO:0000259" key="12">
    <source>
        <dbReference type="Pfam" id="PF19675"/>
    </source>
</evidence>
<keyword evidence="6" id="KW-0238">DNA-binding</keyword>
<dbReference type="GO" id="GO:0005656">
    <property type="term" value="C:nuclear pre-replicative complex"/>
    <property type="evidence" value="ECO:0007669"/>
    <property type="project" value="TreeGrafter"/>
</dbReference>
<dbReference type="InterPro" id="IPR040855">
    <property type="entry name" value="ORC_WH_C"/>
</dbReference>
<dbReference type="Pfam" id="PF07034">
    <property type="entry name" value="ORC3_N"/>
    <property type="match status" value="1"/>
</dbReference>
<keyword evidence="14" id="KW-1185">Reference proteome</keyword>
<dbReference type="GO" id="GO:0005664">
    <property type="term" value="C:nuclear origin of replication recognition complex"/>
    <property type="evidence" value="ECO:0007669"/>
    <property type="project" value="InterPro"/>
</dbReference>
<dbReference type="AlphaFoldDB" id="A0A9P0X6H9"/>
<keyword evidence="5" id="KW-0235">DNA replication</keyword>
<evidence type="ECO:0000256" key="3">
    <source>
        <dbReference type="ARBA" id="ARBA00019085"/>
    </source>
</evidence>
<evidence type="ECO:0000256" key="5">
    <source>
        <dbReference type="ARBA" id="ARBA00022705"/>
    </source>
</evidence>
<dbReference type="GO" id="GO:0003688">
    <property type="term" value="F:DNA replication origin binding"/>
    <property type="evidence" value="ECO:0007669"/>
    <property type="project" value="TreeGrafter"/>
</dbReference>
<protein>
    <recommendedName>
        <fullName evidence="3">Origin recognition complex subunit 3</fullName>
    </recommendedName>
</protein>
<evidence type="ECO:0000256" key="9">
    <source>
        <dbReference type="ARBA" id="ARBA00045241"/>
    </source>
</evidence>
<feature type="domain" description="Origin recognition complex subunit 3 insertion" evidence="12">
    <location>
        <begin position="340"/>
        <end position="589"/>
    </location>
</feature>
<dbReference type="InterPro" id="IPR020795">
    <property type="entry name" value="ORC3"/>
</dbReference>
<evidence type="ECO:0000256" key="1">
    <source>
        <dbReference type="ARBA" id="ARBA00004123"/>
    </source>
</evidence>
<evidence type="ECO:0000256" key="7">
    <source>
        <dbReference type="ARBA" id="ARBA00023242"/>
    </source>
</evidence>
<gene>
    <name evidence="13" type="ORF">PIBRA_LOCUS3698</name>
</gene>
<evidence type="ECO:0000256" key="2">
    <source>
        <dbReference type="ARBA" id="ARBA00010977"/>
    </source>
</evidence>
<evidence type="ECO:0000256" key="4">
    <source>
        <dbReference type="ARBA" id="ARBA00022553"/>
    </source>
</evidence>
<dbReference type="InterPro" id="IPR045667">
    <property type="entry name" value="ORC3_N"/>
</dbReference>
<dbReference type="Pfam" id="PF18137">
    <property type="entry name" value="WHD_ORC"/>
    <property type="match status" value="1"/>
</dbReference>
<dbReference type="Pfam" id="PF19675">
    <property type="entry name" value="ORC3_ins"/>
    <property type="match status" value="1"/>
</dbReference>
<dbReference type="PANTHER" id="PTHR12748">
    <property type="entry name" value="ORIGIN RECOGNITION COMPLEX SUBUNIT 3"/>
    <property type="match status" value="1"/>
</dbReference>
<comment type="subcellular location">
    <subcellularLocation>
        <location evidence="1">Nucleus</location>
    </subcellularLocation>
</comment>
<sequence length="707" mass="81177">MESTTSVSKGVFLFPNGYNNGKKSKKKSLSIFESTFSNELWYTSFKRNWDAVEDQLKILHEMTHSVLLNDIVSYLKIAQQGSELNSCDKIIPCITLLTGVNQPDHVDQFKSLIGLIREDVSPHVVMVNSQDAPTLKHLVENTVWQLVNDDNLVDDLEESFDESHKPKLKKSRCTMKTLQSWYNDNLVKSPKKWKKSQHSLVVIIPDFESFNSNVLQDFVMIISSYISTLPVVLIFGVATSVSALHKSFPYQVSSKLLIKVFHSQPSHVYMNQVLENIFLTHSSPFHLSGKAFELLTDVFLFYDFSVTGIIQSIKYCMMDFFYADNIKSLCGDREELNAKISKLTSDDLENIRRLLSFRPFLEVQDCQTKIGLFEDDNFFKEILQEELHNLHDYLFSFYLSLRLLAVFVKDLPKNVMGKSVREIYAKCAAEHIVKTEAFKESMQLINFQSKVQLLETIQSAIEVVNNALQNTSPGPLRSPTKNMLNKSINSLGEEFVKNIKIHFAIFRRQIGNASTEVTVQEEDDDDFDLRGSRYKLKEKLLKATRVDRVQSEFMMIRSRFVNYLEEIFEKSLLPPHTQTFHEILFFTEVSNVKKQIIGAPRGALHVALSNPQCYLQCKCCTLPALESVSDTIPDVSLAYKLHRECGKHINLYDWLQAFAAILCPDSEDPAHDTNIQVRFTRAVAELQFLGFIKTSKRKTDHVMRLTW</sequence>
<dbReference type="InterPro" id="IPR045663">
    <property type="entry name" value="ORC3_ins"/>
</dbReference>
<name>A0A9P0X6H9_PIEBR</name>
<evidence type="ECO:0000256" key="6">
    <source>
        <dbReference type="ARBA" id="ARBA00023125"/>
    </source>
</evidence>
<dbReference type="Proteomes" id="UP001152562">
    <property type="component" value="Unassembled WGS sequence"/>
</dbReference>
<dbReference type="CDD" id="cd20704">
    <property type="entry name" value="Orc3"/>
    <property type="match status" value="2"/>
</dbReference>
<reference evidence="13" key="1">
    <citation type="submission" date="2022-05" db="EMBL/GenBank/DDBJ databases">
        <authorList>
            <person name="Okamura Y."/>
        </authorList>
    </citation>
    <scope>NUCLEOTIDE SEQUENCE</scope>
</reference>
<evidence type="ECO:0000313" key="14">
    <source>
        <dbReference type="Proteomes" id="UP001152562"/>
    </source>
</evidence>
<evidence type="ECO:0000259" key="10">
    <source>
        <dbReference type="Pfam" id="PF07034"/>
    </source>
</evidence>
<organism evidence="13 14">
    <name type="scientific">Pieris brassicae</name>
    <name type="common">White butterfly</name>
    <name type="synonym">Large white butterfly</name>
    <dbReference type="NCBI Taxonomy" id="7116"/>
    <lineage>
        <taxon>Eukaryota</taxon>
        <taxon>Metazoa</taxon>
        <taxon>Ecdysozoa</taxon>
        <taxon>Arthropoda</taxon>
        <taxon>Hexapoda</taxon>
        <taxon>Insecta</taxon>
        <taxon>Pterygota</taxon>
        <taxon>Neoptera</taxon>
        <taxon>Endopterygota</taxon>
        <taxon>Lepidoptera</taxon>
        <taxon>Glossata</taxon>
        <taxon>Ditrysia</taxon>
        <taxon>Papilionoidea</taxon>
        <taxon>Pieridae</taxon>
        <taxon>Pierinae</taxon>
        <taxon>Pieris</taxon>
    </lineage>
</organism>
<evidence type="ECO:0000256" key="8">
    <source>
        <dbReference type="ARBA" id="ARBA00026084"/>
    </source>
</evidence>
<comment type="function">
    <text evidence="9">Component of the origin recognition complex (ORC) that binds origins of replication. DNA-binding is ATP-dependent. The specific DNA sequences that define origins of replication have not been identified yet. ORC is required to assemble the pre-replication complex necessary to initiate DNA replication. Binds histone H3 and H4 trimethylation marks H3K9me3, H3K27me3 and H4K20me3.</text>
</comment>
<evidence type="ECO:0000313" key="13">
    <source>
        <dbReference type="EMBL" id="CAH4019254.1"/>
    </source>
</evidence>
<dbReference type="GO" id="GO:0006270">
    <property type="term" value="P:DNA replication initiation"/>
    <property type="evidence" value="ECO:0007669"/>
    <property type="project" value="TreeGrafter"/>
</dbReference>
<dbReference type="EMBL" id="CALOZG010000004">
    <property type="protein sequence ID" value="CAH4019254.1"/>
    <property type="molecule type" value="Genomic_DNA"/>
</dbReference>
<keyword evidence="7" id="KW-0539">Nucleus</keyword>
<comment type="similarity">
    <text evidence="2">Belongs to the ORC3 family.</text>
</comment>
<accession>A0A9P0X6H9</accession>
<comment type="subunit">
    <text evidence="8">Component of ORC, a complex composed of at least 6 subunits: ORC1, ORC2, ORC3, ORC4, ORC5 and ORC6. ORC is regulated in a cell-cycle dependent manner. It is sequentially assembled at the exit from anaphase of mitosis and disassembled as cells enter S phase.</text>
</comment>
<dbReference type="PANTHER" id="PTHR12748:SF0">
    <property type="entry name" value="ORIGIN RECOGNITION COMPLEX SUBUNIT 3"/>
    <property type="match status" value="1"/>
</dbReference>
<keyword evidence="4" id="KW-0597">Phosphoprotein</keyword>